<comment type="function">
    <text evidence="8">Catalyzes the attachment of tyrosine to tRNA(Tyr) in a two-step reaction: tyrosine is first activated by ATP to form Tyr-AMP and then transferred to the acceptor end of tRNA(Tyr).</text>
</comment>
<dbReference type="InterPro" id="IPR036986">
    <property type="entry name" value="S4_RNA-bd_sf"/>
</dbReference>
<feature type="binding site" evidence="8">
    <location>
        <position position="172"/>
    </location>
    <ligand>
        <name>L-tyrosine</name>
        <dbReference type="ChEBI" id="CHEBI:58315"/>
    </ligand>
</feature>
<evidence type="ECO:0000313" key="12">
    <source>
        <dbReference type="Proteomes" id="UP000251995"/>
    </source>
</evidence>
<dbReference type="GO" id="GO:0003723">
    <property type="term" value="F:RNA binding"/>
    <property type="evidence" value="ECO:0007669"/>
    <property type="project" value="UniProtKB-KW"/>
</dbReference>
<evidence type="ECO:0000256" key="6">
    <source>
        <dbReference type="ARBA" id="ARBA00023146"/>
    </source>
</evidence>
<dbReference type="InterPro" id="IPR001412">
    <property type="entry name" value="aa-tRNA-synth_I_CS"/>
</dbReference>
<keyword evidence="6 8" id="KW-0030">Aminoacyl-tRNA synthetase</keyword>
<feature type="short sequence motif" description="'HIGH' region" evidence="8">
    <location>
        <begin position="40"/>
        <end position="49"/>
    </location>
</feature>
<dbReference type="SUPFAM" id="SSF55174">
    <property type="entry name" value="Alpha-L RNA-binding motif"/>
    <property type="match status" value="1"/>
</dbReference>
<accession>A0A344UVY8</accession>
<dbReference type="Gene3D" id="1.10.240.10">
    <property type="entry name" value="Tyrosyl-Transfer RNA Synthetase"/>
    <property type="match status" value="1"/>
</dbReference>
<dbReference type="AlphaFoldDB" id="A0A344UVY8"/>
<dbReference type="InterPro" id="IPR024107">
    <property type="entry name" value="Tyr-tRNA-ligase_bac_1"/>
</dbReference>
<evidence type="ECO:0000259" key="10">
    <source>
        <dbReference type="Pfam" id="PF22421"/>
    </source>
</evidence>
<gene>
    <name evidence="8 11" type="primary">tyrS</name>
    <name evidence="11" type="ORF">JS278_02287</name>
</gene>
<evidence type="ECO:0000256" key="1">
    <source>
        <dbReference type="ARBA" id="ARBA00022598"/>
    </source>
</evidence>
<keyword evidence="4 9" id="KW-0694">RNA-binding</keyword>
<dbReference type="EC" id="6.1.1.1" evidence="8"/>
<dbReference type="Pfam" id="PF00579">
    <property type="entry name" value="tRNA-synt_1b"/>
    <property type="match status" value="1"/>
</dbReference>
<dbReference type="GO" id="GO:0004831">
    <property type="term" value="F:tyrosine-tRNA ligase activity"/>
    <property type="evidence" value="ECO:0007669"/>
    <property type="project" value="UniProtKB-UniRule"/>
</dbReference>
<dbReference type="OrthoDB" id="9804243at2"/>
<protein>
    <recommendedName>
        <fullName evidence="8">Tyrosine--tRNA ligase</fullName>
        <ecNumber evidence="8">6.1.1.1</ecNumber>
    </recommendedName>
    <alternativeName>
        <fullName evidence="8">Tyrosyl-tRNA synthetase</fullName>
        <shortName evidence="8">TyrRS</shortName>
    </alternativeName>
</protein>
<feature type="domain" description="Tyrosine--tRNA ligase SYY-like C-terminal" evidence="10">
    <location>
        <begin position="341"/>
        <end position="412"/>
    </location>
</feature>
<evidence type="ECO:0000256" key="8">
    <source>
        <dbReference type="HAMAP-Rule" id="MF_02006"/>
    </source>
</evidence>
<keyword evidence="1 8" id="KW-0436">Ligase</keyword>
<keyword evidence="12" id="KW-1185">Reference proteome</keyword>
<dbReference type="Pfam" id="PF22421">
    <property type="entry name" value="SYY_C-terminal"/>
    <property type="match status" value="1"/>
</dbReference>
<dbReference type="NCBIfam" id="TIGR00234">
    <property type="entry name" value="tyrS"/>
    <property type="match status" value="1"/>
</dbReference>
<dbReference type="PROSITE" id="PS50889">
    <property type="entry name" value="S4"/>
    <property type="match status" value="1"/>
</dbReference>
<dbReference type="PANTHER" id="PTHR11766">
    <property type="entry name" value="TYROSYL-TRNA SYNTHETASE"/>
    <property type="match status" value="1"/>
</dbReference>
<feature type="binding site" evidence="8">
    <location>
        <position position="231"/>
    </location>
    <ligand>
        <name>ATP</name>
        <dbReference type="ChEBI" id="CHEBI:30616"/>
    </ligand>
</feature>
<dbReference type="EMBL" id="CP025198">
    <property type="protein sequence ID" value="AXE39436.1"/>
    <property type="molecule type" value="Genomic_DNA"/>
</dbReference>
<dbReference type="Proteomes" id="UP000251995">
    <property type="component" value="Chromosome"/>
</dbReference>
<evidence type="ECO:0000256" key="2">
    <source>
        <dbReference type="ARBA" id="ARBA00022741"/>
    </source>
</evidence>
<keyword evidence="3 8" id="KW-0067">ATP-binding</keyword>
<dbReference type="PROSITE" id="PS00178">
    <property type="entry name" value="AA_TRNA_LIGASE_I"/>
    <property type="match status" value="1"/>
</dbReference>
<dbReference type="HAMAP" id="MF_02006">
    <property type="entry name" value="Tyr_tRNA_synth_type1"/>
    <property type="match status" value="1"/>
</dbReference>
<evidence type="ECO:0000256" key="5">
    <source>
        <dbReference type="ARBA" id="ARBA00022917"/>
    </source>
</evidence>
<dbReference type="GO" id="GO:0006437">
    <property type="term" value="P:tyrosyl-tRNA aminoacylation"/>
    <property type="evidence" value="ECO:0007669"/>
    <property type="project" value="UniProtKB-UniRule"/>
</dbReference>
<dbReference type="SUPFAM" id="SSF52374">
    <property type="entry name" value="Nucleotidylyl transferase"/>
    <property type="match status" value="1"/>
</dbReference>
<dbReference type="CDD" id="cd00805">
    <property type="entry name" value="TyrRS_core"/>
    <property type="match status" value="1"/>
</dbReference>
<feature type="binding site" evidence="8">
    <location>
        <position position="35"/>
    </location>
    <ligand>
        <name>L-tyrosine</name>
        <dbReference type="ChEBI" id="CHEBI:58315"/>
    </ligand>
</feature>
<evidence type="ECO:0000256" key="9">
    <source>
        <dbReference type="PROSITE-ProRule" id="PRU00182"/>
    </source>
</evidence>
<feature type="short sequence motif" description="'KMSKS' region" evidence="8">
    <location>
        <begin position="228"/>
        <end position="232"/>
    </location>
</feature>
<comment type="subunit">
    <text evidence="8">Homodimer.</text>
</comment>
<comment type="catalytic activity">
    <reaction evidence="7 8">
        <text>tRNA(Tyr) + L-tyrosine + ATP = L-tyrosyl-tRNA(Tyr) + AMP + diphosphate + H(+)</text>
        <dbReference type="Rhea" id="RHEA:10220"/>
        <dbReference type="Rhea" id="RHEA-COMP:9706"/>
        <dbReference type="Rhea" id="RHEA-COMP:9707"/>
        <dbReference type="ChEBI" id="CHEBI:15378"/>
        <dbReference type="ChEBI" id="CHEBI:30616"/>
        <dbReference type="ChEBI" id="CHEBI:33019"/>
        <dbReference type="ChEBI" id="CHEBI:58315"/>
        <dbReference type="ChEBI" id="CHEBI:78442"/>
        <dbReference type="ChEBI" id="CHEBI:78536"/>
        <dbReference type="ChEBI" id="CHEBI:456215"/>
        <dbReference type="EC" id="6.1.1.1"/>
    </reaction>
</comment>
<dbReference type="InterPro" id="IPR014729">
    <property type="entry name" value="Rossmann-like_a/b/a_fold"/>
</dbReference>
<sequence>MTDLLEELEWRGMVAASTDREALAAHLAQGPVTFYVGFDPTAASLHIGHLVQLMLVRALQERGHHPLLLVGGATGLIGDPKMTGERKMNDERVVAGWVESIKEQVGRYVDLDGPNPARIVNNYDWTSRYNAVEFLRDVGKYFSVNRMLARDVVARRLDSGISYTEFSYVLLQSLDYAELHKQYGCTLQTGAQDQWGNITAGAEFIRRTSGDVVHGLVTPLLTKADGTKYGKTESGTVWVDPDLTSAYAFHQFFLNAEDSKVIDYLKIFSPRSHEEIDELDRQTREEPWRRAAQHALADDITDLVHGSDQRRAAVEAGKALFGRGELADLDVTTVGAVANEIGAISIEGAEMPTVPEAMAMAGVVESKSAGRRAVAEGGAYLNNIKVTDAERRLEPADFLQGRLALLRRGKKTVGGLTPLRSASGPAR</sequence>
<reference evidence="11 12" key="1">
    <citation type="submission" date="2017-12" db="EMBL/GenBank/DDBJ databases">
        <title>The whole genome sequence of the Acidipropionibacterium virtanenii sp. nov. type strain JS278.</title>
        <authorList>
            <person name="Laine P."/>
            <person name="Deptula P."/>
            <person name="Varmanen P."/>
            <person name="Auvinen P."/>
        </authorList>
    </citation>
    <scope>NUCLEOTIDE SEQUENCE [LARGE SCALE GENOMIC DNA]</scope>
    <source>
        <strain evidence="11 12">JS278</strain>
    </source>
</reference>
<dbReference type="Gene3D" id="3.10.290.10">
    <property type="entry name" value="RNA-binding S4 domain"/>
    <property type="match status" value="1"/>
</dbReference>
<dbReference type="FunFam" id="1.10.240.10:FF:000001">
    <property type="entry name" value="Tyrosine--tRNA ligase"/>
    <property type="match status" value="1"/>
</dbReference>
<proteinExistence type="inferred from homology"/>
<dbReference type="GO" id="GO:0005524">
    <property type="term" value="F:ATP binding"/>
    <property type="evidence" value="ECO:0007669"/>
    <property type="project" value="UniProtKB-UniRule"/>
</dbReference>
<dbReference type="PANTHER" id="PTHR11766:SF0">
    <property type="entry name" value="TYROSINE--TRNA LIGASE, MITOCHONDRIAL"/>
    <property type="match status" value="1"/>
</dbReference>
<keyword evidence="2 8" id="KW-0547">Nucleotide-binding</keyword>
<evidence type="ECO:0000256" key="7">
    <source>
        <dbReference type="ARBA" id="ARBA00048248"/>
    </source>
</evidence>
<dbReference type="PRINTS" id="PR01040">
    <property type="entry name" value="TRNASYNTHTYR"/>
</dbReference>
<dbReference type="RefSeq" id="WP_114045313.1">
    <property type="nucleotide sequence ID" value="NZ_CP025198.1"/>
</dbReference>
<evidence type="ECO:0000256" key="3">
    <source>
        <dbReference type="ARBA" id="ARBA00022840"/>
    </source>
</evidence>
<keyword evidence="5 8" id="KW-0648">Protein biosynthesis</keyword>
<keyword evidence="8" id="KW-0963">Cytoplasm</keyword>
<comment type="similarity">
    <text evidence="8">Belongs to the class-I aminoacyl-tRNA synthetase family. TyrS type 1 subfamily.</text>
</comment>
<dbReference type="Gene3D" id="3.40.50.620">
    <property type="entry name" value="HUPs"/>
    <property type="match status" value="1"/>
</dbReference>
<evidence type="ECO:0000256" key="4">
    <source>
        <dbReference type="ARBA" id="ARBA00022884"/>
    </source>
</evidence>
<dbReference type="InterPro" id="IPR002305">
    <property type="entry name" value="aa-tRNA-synth_Ic"/>
</dbReference>
<organism evidence="11 12">
    <name type="scientific">Acidipropionibacterium virtanenii</name>
    <dbReference type="NCBI Taxonomy" id="2057246"/>
    <lineage>
        <taxon>Bacteria</taxon>
        <taxon>Bacillati</taxon>
        <taxon>Actinomycetota</taxon>
        <taxon>Actinomycetes</taxon>
        <taxon>Propionibacteriales</taxon>
        <taxon>Propionibacteriaceae</taxon>
        <taxon>Acidipropionibacterium</taxon>
    </lineage>
</organism>
<evidence type="ECO:0000313" key="11">
    <source>
        <dbReference type="EMBL" id="AXE39436.1"/>
    </source>
</evidence>
<dbReference type="InterPro" id="IPR024088">
    <property type="entry name" value="Tyr-tRNA-ligase_bac-type"/>
</dbReference>
<comment type="subcellular location">
    <subcellularLocation>
        <location evidence="8">Cytoplasm</location>
    </subcellularLocation>
</comment>
<dbReference type="GO" id="GO:0005829">
    <property type="term" value="C:cytosol"/>
    <property type="evidence" value="ECO:0007669"/>
    <property type="project" value="TreeGrafter"/>
</dbReference>
<feature type="binding site" evidence="8">
    <location>
        <position position="168"/>
    </location>
    <ligand>
        <name>L-tyrosine</name>
        <dbReference type="ChEBI" id="CHEBI:58315"/>
    </ligand>
</feature>
<dbReference type="InterPro" id="IPR002307">
    <property type="entry name" value="Tyr-tRNA-ligase"/>
</dbReference>
<dbReference type="KEGG" id="acij:JS278_02287"/>
<dbReference type="InterPro" id="IPR054608">
    <property type="entry name" value="SYY-like_C"/>
</dbReference>
<name>A0A344UVY8_9ACTN</name>